<keyword evidence="2" id="KW-1185">Reference proteome</keyword>
<accession>A0ABX6QWP7</accession>
<protein>
    <recommendedName>
        <fullName evidence="3">Lipoprotein</fullName>
    </recommendedName>
</protein>
<dbReference type="RefSeq" id="WP_182288257.1">
    <property type="nucleotide sequence ID" value="NZ_CP046268.1"/>
</dbReference>
<dbReference type="Proteomes" id="UP000515264">
    <property type="component" value="Chromosome 1"/>
</dbReference>
<dbReference type="EMBL" id="CP046268">
    <property type="protein sequence ID" value="QMV13599.1"/>
    <property type="molecule type" value="Genomic_DNA"/>
</dbReference>
<evidence type="ECO:0008006" key="3">
    <source>
        <dbReference type="Google" id="ProtNLM"/>
    </source>
</evidence>
<sequence length="199" mass="22859">MKRLVYLVSTISFLTGCSTGPKWYYQGQPATSEQVSQIEKACGGDAKLEEYIKTHQKESSPSKKQMKEIFQLIKEAKTCMFVRGLSTDKDAQFDINTYLAQIAERYNKHLPSIVDTNSIANEVRSSDRKLTYTYTLFDEETKQLNQKKIKKIKPTITKALCSSPNIELFKFHQVQFEYIYKNKEGDKIASLLIPTSECQ</sequence>
<evidence type="ECO:0000313" key="2">
    <source>
        <dbReference type="Proteomes" id="UP000515264"/>
    </source>
</evidence>
<proteinExistence type="predicted"/>
<evidence type="ECO:0000313" key="1">
    <source>
        <dbReference type="EMBL" id="QMV13599.1"/>
    </source>
</evidence>
<dbReference type="PROSITE" id="PS51257">
    <property type="entry name" value="PROKAR_LIPOPROTEIN"/>
    <property type="match status" value="1"/>
</dbReference>
<name>A0ABX6QWP7_9VIBR</name>
<gene>
    <name evidence="1" type="ORF">Vspart_00837</name>
</gene>
<reference evidence="1 2" key="1">
    <citation type="journal article" date="2020" name="J. Nat. Prod.">
        <title>Genomics-Metabolomics Profiling Disclosed Marine Vibrio spartinae 3.6 as a Producer of a New Branched Side Chain Prodigiosin.</title>
        <authorList>
            <person name="Vitale G.A."/>
            <person name="Sciarretta M."/>
            <person name="Palma Esposito F."/>
            <person name="January G.G."/>
            <person name="Giaccio M."/>
            <person name="Bunk B."/>
            <person name="Sproer C."/>
            <person name="Bajerski F."/>
            <person name="Power D."/>
            <person name="Festa C."/>
            <person name="Monti M.C."/>
            <person name="D'Auria M.V."/>
            <person name="de Pascale D."/>
        </authorList>
    </citation>
    <scope>NUCLEOTIDE SEQUENCE [LARGE SCALE GENOMIC DNA]</scope>
    <source>
        <strain evidence="1 2">3.6</strain>
    </source>
</reference>
<organism evidence="1 2">
    <name type="scientific">Vibrio spartinae</name>
    <dbReference type="NCBI Taxonomy" id="1918945"/>
    <lineage>
        <taxon>Bacteria</taxon>
        <taxon>Pseudomonadati</taxon>
        <taxon>Pseudomonadota</taxon>
        <taxon>Gammaproteobacteria</taxon>
        <taxon>Vibrionales</taxon>
        <taxon>Vibrionaceae</taxon>
        <taxon>Vibrio</taxon>
    </lineage>
</organism>
<dbReference type="Gene3D" id="3.30.300.250">
    <property type="match status" value="1"/>
</dbReference>